<evidence type="ECO:0000313" key="1">
    <source>
        <dbReference type="EMBL" id="KAJ4958943.1"/>
    </source>
</evidence>
<dbReference type="AlphaFoldDB" id="A0A9Q0H600"/>
<comment type="caution">
    <text evidence="1">The sequence shown here is derived from an EMBL/GenBank/DDBJ whole genome shotgun (WGS) entry which is preliminary data.</text>
</comment>
<dbReference type="Proteomes" id="UP001141806">
    <property type="component" value="Unassembled WGS sequence"/>
</dbReference>
<accession>A0A9Q0H600</accession>
<proteinExistence type="predicted"/>
<organism evidence="1 2">
    <name type="scientific">Protea cynaroides</name>
    <dbReference type="NCBI Taxonomy" id="273540"/>
    <lineage>
        <taxon>Eukaryota</taxon>
        <taxon>Viridiplantae</taxon>
        <taxon>Streptophyta</taxon>
        <taxon>Embryophyta</taxon>
        <taxon>Tracheophyta</taxon>
        <taxon>Spermatophyta</taxon>
        <taxon>Magnoliopsida</taxon>
        <taxon>Proteales</taxon>
        <taxon>Proteaceae</taxon>
        <taxon>Protea</taxon>
    </lineage>
</organism>
<protein>
    <submittedName>
        <fullName evidence="1">Uncharacterized protein</fullName>
    </submittedName>
</protein>
<reference evidence="1" key="1">
    <citation type="journal article" date="2023" name="Plant J.">
        <title>The genome of the king protea, Protea cynaroides.</title>
        <authorList>
            <person name="Chang J."/>
            <person name="Duong T.A."/>
            <person name="Schoeman C."/>
            <person name="Ma X."/>
            <person name="Roodt D."/>
            <person name="Barker N."/>
            <person name="Li Z."/>
            <person name="Van de Peer Y."/>
            <person name="Mizrachi E."/>
        </authorList>
    </citation>
    <scope>NUCLEOTIDE SEQUENCE</scope>
    <source>
        <tissue evidence="1">Young leaves</tissue>
    </source>
</reference>
<keyword evidence="2" id="KW-1185">Reference proteome</keyword>
<gene>
    <name evidence="1" type="ORF">NE237_026054</name>
</gene>
<sequence length="215" mass="22550">MFSGGYRPSALGVGVMRENMGYDRGSVMVSNPNPVVIWDRNVFLQPRPSVSVGSQAGSTDRVGLLGVLQYGMPSALVGSNPSISSSMAGSGIPSVMTFVAGSGGFPFTAAGSGRLINSSQIFSRVPTRFVEPRVSSIITVGNESVMFGDSEGVSPINVLPTPEIMVTAMAEQGNTSRVLQHDNLGCDLFLGGMFPLLHVPAHLTSEAVAVFRRGR</sequence>
<dbReference type="EMBL" id="JAMYWD010000010">
    <property type="protein sequence ID" value="KAJ4958943.1"/>
    <property type="molecule type" value="Genomic_DNA"/>
</dbReference>
<evidence type="ECO:0000313" key="2">
    <source>
        <dbReference type="Proteomes" id="UP001141806"/>
    </source>
</evidence>
<name>A0A9Q0H600_9MAGN</name>